<dbReference type="InterPro" id="IPR048287">
    <property type="entry name" value="TSPN-like_N"/>
</dbReference>
<name>A0A9Q9XGJ6_CYPCA</name>
<keyword evidence="2" id="KW-0964">Secreted</keyword>
<evidence type="ECO:0000256" key="5">
    <source>
        <dbReference type="ARBA" id="ARBA00022737"/>
    </source>
</evidence>
<organism evidence="16">
    <name type="scientific">Cyprinus carpio</name>
    <name type="common">Common carp</name>
    <dbReference type="NCBI Taxonomy" id="7962"/>
    <lineage>
        <taxon>Eukaryota</taxon>
        <taxon>Metazoa</taxon>
        <taxon>Chordata</taxon>
        <taxon>Craniata</taxon>
        <taxon>Vertebrata</taxon>
        <taxon>Euteleostomi</taxon>
        <taxon>Actinopterygii</taxon>
        <taxon>Neopterygii</taxon>
        <taxon>Teleostei</taxon>
        <taxon>Ostariophysi</taxon>
        <taxon>Cypriniformes</taxon>
        <taxon>Cyprinidae</taxon>
        <taxon>Cyprininae</taxon>
        <taxon>Cyprinus</taxon>
    </lineage>
</organism>
<protein>
    <recommendedName>
        <fullName evidence="13">Collagen alpha-1(XVI) chain</fullName>
    </recommendedName>
</protein>
<keyword evidence="7" id="KW-0176">Collagen</keyword>
<reference evidence="16" key="1">
    <citation type="submission" date="2025-08" db="UniProtKB">
        <authorList>
            <consortium name="RefSeq"/>
        </authorList>
    </citation>
    <scope>IDENTIFICATION</scope>
    <source>
        <tissue evidence="16">Muscle</tissue>
    </source>
</reference>
<comment type="function">
    <text evidence="11">Involved in mediating cell attachment and inducing integrin-mediated cellular reactions, such as cell spreading and alterations in cell morphology.</text>
</comment>
<evidence type="ECO:0000313" key="16">
    <source>
        <dbReference type="RefSeq" id="XP_042601423.1"/>
    </source>
</evidence>
<evidence type="ECO:0000256" key="11">
    <source>
        <dbReference type="ARBA" id="ARBA00057339"/>
    </source>
</evidence>
<dbReference type="AlphaFoldDB" id="A0A9Q9XGJ6"/>
<accession>A0A9Q9XGJ6</accession>
<comment type="subcellular location">
    <subcellularLocation>
        <location evidence="1">Secreted</location>
        <location evidence="1">Extracellular space</location>
        <location evidence="1">Extracellular matrix</location>
    </subcellularLocation>
</comment>
<evidence type="ECO:0000256" key="9">
    <source>
        <dbReference type="ARBA" id="ARBA00023278"/>
    </source>
</evidence>
<evidence type="ECO:0000256" key="3">
    <source>
        <dbReference type="ARBA" id="ARBA00022530"/>
    </source>
</evidence>
<keyword evidence="9" id="KW-0379">Hydroxylation</keyword>
<dbReference type="RefSeq" id="XP_042601423.1">
    <property type="nucleotide sequence ID" value="XM_042745489.1"/>
</dbReference>
<keyword evidence="8" id="KW-0325">Glycoprotein</keyword>
<evidence type="ECO:0000259" key="15">
    <source>
        <dbReference type="SMART" id="SM00210"/>
    </source>
</evidence>
<evidence type="ECO:0000256" key="13">
    <source>
        <dbReference type="ARBA" id="ARBA00074547"/>
    </source>
</evidence>
<sequence length="362" mass="39817">MRVICSSLVLLTICLVHGGHLALAEGVSCPSIQVEEWKFPQTIRDNITGFNLVRSFSLLKNSEVKKIRNLRGPVILRLGKVQLIQPTYQVFPRGLPEEFTLVFTLLLKKKSLNDNIYLFQISDEHGYPQLSLDWNGPDGNLALRARGADPEGSMVGCVFEGDGVESLKDMHWHKVALSLQRDAVSLHVDCSSIENKPLELRGQLPINGHTLLGMRATDAAPVEIDVQQVMVYCDPSLAVQEACCEIPGARVIKPELCPPDTPKSRRAAENQVEFAPNPFAQEILGSKELAEKCAGCVLLNEESSVIQEGYAGQSGLKGEKGDRGLDCTGAGVPGRVSQYIFCLEKLPFLHSWTVLVLEFLDE</sequence>
<evidence type="ECO:0000256" key="12">
    <source>
        <dbReference type="ARBA" id="ARBA00063879"/>
    </source>
</evidence>
<evidence type="ECO:0000256" key="7">
    <source>
        <dbReference type="ARBA" id="ARBA00023119"/>
    </source>
</evidence>
<evidence type="ECO:0000256" key="6">
    <source>
        <dbReference type="ARBA" id="ARBA00022889"/>
    </source>
</evidence>
<dbReference type="GO" id="GO:0005581">
    <property type="term" value="C:collagen trimer"/>
    <property type="evidence" value="ECO:0007669"/>
    <property type="project" value="UniProtKB-KW"/>
</dbReference>
<evidence type="ECO:0000256" key="10">
    <source>
        <dbReference type="ARBA" id="ARBA00049648"/>
    </source>
</evidence>
<evidence type="ECO:0000256" key="4">
    <source>
        <dbReference type="ARBA" id="ARBA00022729"/>
    </source>
</evidence>
<dbReference type="GeneID" id="109091985"/>
<comment type="similarity">
    <text evidence="10">Belongs to the fibril-associated collagens with interrupted helices (FACIT) family.</text>
</comment>
<keyword evidence="4 14" id="KW-0732">Signal</keyword>
<evidence type="ECO:0000256" key="14">
    <source>
        <dbReference type="SAM" id="SignalP"/>
    </source>
</evidence>
<evidence type="ECO:0000256" key="2">
    <source>
        <dbReference type="ARBA" id="ARBA00022525"/>
    </source>
</evidence>
<dbReference type="GO" id="GO:0007155">
    <property type="term" value="P:cell adhesion"/>
    <property type="evidence" value="ECO:0007669"/>
    <property type="project" value="UniProtKB-KW"/>
</dbReference>
<dbReference type="SMART" id="SM00210">
    <property type="entry name" value="TSPN"/>
    <property type="match status" value="1"/>
</dbReference>
<dbReference type="KEGG" id="ccar:109091985"/>
<evidence type="ECO:0000256" key="8">
    <source>
        <dbReference type="ARBA" id="ARBA00023180"/>
    </source>
</evidence>
<dbReference type="Proteomes" id="UP001155660">
    <property type="component" value="Chromosome B19"/>
</dbReference>
<keyword evidence="3" id="KW-0272">Extracellular matrix</keyword>
<dbReference type="OrthoDB" id="5983381at2759"/>
<keyword evidence="5" id="KW-0677">Repeat</keyword>
<feature type="signal peptide" evidence="14">
    <location>
        <begin position="1"/>
        <end position="24"/>
    </location>
</feature>
<comment type="subunit">
    <text evidence="12">Homotrimer. Interacts with FBN1, fibronectin and integrins ITGA1/ITGB1 and ITGA2/ITGB1. Integrin ITGA1/ITGB1 binds to a unique site within COL16A1 located close to its C-terminal end between collagenous domains COL1-COL3.</text>
</comment>
<gene>
    <name evidence="16" type="primary">LOC109091985</name>
</gene>
<feature type="domain" description="Thrombospondin-like N-terminal" evidence="15">
    <location>
        <begin position="49"/>
        <end position="235"/>
    </location>
</feature>
<evidence type="ECO:0000256" key="1">
    <source>
        <dbReference type="ARBA" id="ARBA00004498"/>
    </source>
</evidence>
<dbReference type="FunFam" id="2.60.120.200:FF:000094">
    <property type="entry name" value="Collagen type XVI alpha 1 chain"/>
    <property type="match status" value="1"/>
</dbReference>
<proteinExistence type="inferred from homology"/>
<feature type="chain" id="PRO_5040431945" description="Collagen alpha-1(XVI) chain" evidence="14">
    <location>
        <begin position="25"/>
        <end position="362"/>
    </location>
</feature>
<keyword evidence="6" id="KW-0130">Cell adhesion</keyword>